<dbReference type="Proteomes" id="UP000316313">
    <property type="component" value="Chromosome"/>
</dbReference>
<dbReference type="GO" id="GO:0008483">
    <property type="term" value="F:transaminase activity"/>
    <property type="evidence" value="ECO:0007669"/>
    <property type="project" value="UniProtKB-KW"/>
</dbReference>
<evidence type="ECO:0000313" key="8">
    <source>
        <dbReference type="Proteomes" id="UP000316313"/>
    </source>
</evidence>
<dbReference type="Gene3D" id="3.40.640.10">
    <property type="entry name" value="Type I PLP-dependent aspartate aminotransferase-like (Major domain)"/>
    <property type="match status" value="1"/>
</dbReference>
<keyword evidence="4" id="KW-0238">DNA-binding</keyword>
<keyword evidence="3" id="KW-0805">Transcription regulation</keyword>
<dbReference type="EMBL" id="CP038141">
    <property type="protein sequence ID" value="QDH18016.1"/>
    <property type="molecule type" value="Genomic_DNA"/>
</dbReference>
<feature type="domain" description="HTH gntR-type" evidence="6">
    <location>
        <begin position="17"/>
        <end position="85"/>
    </location>
</feature>
<dbReference type="AlphaFoldDB" id="A0A4Y6UNP3"/>
<evidence type="ECO:0000256" key="1">
    <source>
        <dbReference type="ARBA" id="ARBA00005384"/>
    </source>
</evidence>
<evidence type="ECO:0000259" key="6">
    <source>
        <dbReference type="PROSITE" id="PS50949"/>
    </source>
</evidence>
<sequence length="474" mass="51855">MQDSLTLRWQPVRGGDRTLVTQLEDEIAGRIADHILRPGSRLPSVRRMAEAAGVSRFTVIEAYERLVARGLIEPRQGAGYFVRSFIEMPIVADTASVASPPPSRLDVGWLLRSTFGNGASVEVEAGAGLLPKSWLDAELVNAAIRAVGRKMDGQLLSYGHPRGYSLLRAQQASLLQSQGIVAHPDQHLLTTAGVTQALDLILRLLVQSGDTVLVEDPGWFLIFGRLAAYGTRIIGVPRGPEGPDLEALERLAAAYRPKLFLINSAVHNPTGFTVTASAAYDVLRIAEKYDFRIVEDDTYADFHPGTPIRLASLDGLRRVILVSGYAKTLAAGLRVGILAAESDLIMRLTDLKLLMGLTTSNLGENVVNHLLHEGHYKRHVSRIRRRVDKARHRCIEALTECGLQLPHLPYAGIFVWADCGQDSESVARRASEHGVLLAPGSLFSPDQAPSTMLRFMVSIADNPKIWPVLRTLLT</sequence>
<dbReference type="SUPFAM" id="SSF53383">
    <property type="entry name" value="PLP-dependent transferases"/>
    <property type="match status" value="1"/>
</dbReference>
<dbReference type="GO" id="GO:0030170">
    <property type="term" value="F:pyridoxal phosphate binding"/>
    <property type="evidence" value="ECO:0007669"/>
    <property type="project" value="InterPro"/>
</dbReference>
<keyword evidence="7" id="KW-0808">Transferase</keyword>
<dbReference type="InterPro" id="IPR015421">
    <property type="entry name" value="PyrdxlP-dep_Trfase_major"/>
</dbReference>
<evidence type="ECO:0000256" key="5">
    <source>
        <dbReference type="ARBA" id="ARBA00023163"/>
    </source>
</evidence>
<comment type="similarity">
    <text evidence="1">In the C-terminal section; belongs to the class-I pyridoxal-phosphate-dependent aminotransferase family.</text>
</comment>
<dbReference type="PROSITE" id="PS50949">
    <property type="entry name" value="HTH_GNTR"/>
    <property type="match status" value="1"/>
</dbReference>
<dbReference type="InterPro" id="IPR004839">
    <property type="entry name" value="Aminotransferase_I/II_large"/>
</dbReference>
<accession>A0A4Y6UNP3</accession>
<dbReference type="CDD" id="cd00609">
    <property type="entry name" value="AAT_like"/>
    <property type="match status" value="1"/>
</dbReference>
<evidence type="ECO:0000256" key="3">
    <source>
        <dbReference type="ARBA" id="ARBA00023015"/>
    </source>
</evidence>
<dbReference type="InterPro" id="IPR015422">
    <property type="entry name" value="PyrdxlP-dep_Trfase_small"/>
</dbReference>
<dbReference type="InterPro" id="IPR000524">
    <property type="entry name" value="Tscrpt_reg_HTH_GntR"/>
</dbReference>
<dbReference type="SMART" id="SM00345">
    <property type="entry name" value="HTH_GNTR"/>
    <property type="match status" value="1"/>
</dbReference>
<dbReference type="OrthoDB" id="9802328at2"/>
<keyword evidence="2" id="KW-0663">Pyridoxal phosphate</keyword>
<dbReference type="Pfam" id="PF00392">
    <property type="entry name" value="GntR"/>
    <property type="match status" value="1"/>
</dbReference>
<proteinExistence type="inferred from homology"/>
<dbReference type="Pfam" id="PF00155">
    <property type="entry name" value="Aminotran_1_2"/>
    <property type="match status" value="1"/>
</dbReference>
<dbReference type="InterPro" id="IPR015424">
    <property type="entry name" value="PyrdxlP-dep_Trfase"/>
</dbReference>
<evidence type="ECO:0000256" key="4">
    <source>
        <dbReference type="ARBA" id="ARBA00023125"/>
    </source>
</evidence>
<reference evidence="7 8" key="1">
    <citation type="submission" date="2019-03" db="EMBL/GenBank/DDBJ databases">
        <title>The complete genome sequence of Swingsia samuiensis NBRC107927(T).</title>
        <authorList>
            <person name="Chua K.-O."/>
            <person name="Chan K.-G."/>
            <person name="See-Too W.-S."/>
        </authorList>
    </citation>
    <scope>NUCLEOTIDE SEQUENCE [LARGE SCALE GENOMIC DNA]</scope>
    <source>
        <strain evidence="7 8">AH83</strain>
    </source>
</reference>
<keyword evidence="5" id="KW-0804">Transcription</keyword>
<evidence type="ECO:0000313" key="7">
    <source>
        <dbReference type="EMBL" id="QDH18016.1"/>
    </source>
</evidence>
<evidence type="ECO:0000256" key="2">
    <source>
        <dbReference type="ARBA" id="ARBA00022898"/>
    </source>
</evidence>
<dbReference type="GO" id="GO:0003700">
    <property type="term" value="F:DNA-binding transcription factor activity"/>
    <property type="evidence" value="ECO:0007669"/>
    <property type="project" value="InterPro"/>
</dbReference>
<dbReference type="InterPro" id="IPR036390">
    <property type="entry name" value="WH_DNA-bd_sf"/>
</dbReference>
<dbReference type="PANTHER" id="PTHR46577:SF2">
    <property type="entry name" value="TRANSCRIPTIONAL REGULATORY PROTEIN"/>
    <property type="match status" value="1"/>
</dbReference>
<keyword evidence="8" id="KW-1185">Reference proteome</keyword>
<organism evidence="7 8">
    <name type="scientific">Swingsia samuiensis</name>
    <dbReference type="NCBI Taxonomy" id="1293412"/>
    <lineage>
        <taxon>Bacteria</taxon>
        <taxon>Pseudomonadati</taxon>
        <taxon>Pseudomonadota</taxon>
        <taxon>Alphaproteobacteria</taxon>
        <taxon>Acetobacterales</taxon>
        <taxon>Acetobacteraceae</taxon>
        <taxon>Swingsia</taxon>
    </lineage>
</organism>
<dbReference type="SUPFAM" id="SSF46785">
    <property type="entry name" value="Winged helix' DNA-binding domain"/>
    <property type="match status" value="1"/>
</dbReference>
<dbReference type="InterPro" id="IPR051446">
    <property type="entry name" value="HTH_trans_reg/aminotransferase"/>
</dbReference>
<dbReference type="Gene3D" id="3.90.1150.10">
    <property type="entry name" value="Aspartate Aminotransferase, domain 1"/>
    <property type="match status" value="1"/>
</dbReference>
<gene>
    <name evidence="7" type="ORF">E3D00_05940</name>
</gene>
<protein>
    <submittedName>
        <fullName evidence="7">PLP-dependent aminotransferase family protein</fullName>
    </submittedName>
</protein>
<dbReference type="PANTHER" id="PTHR46577">
    <property type="entry name" value="HTH-TYPE TRANSCRIPTIONAL REGULATORY PROTEIN GABR"/>
    <property type="match status" value="1"/>
</dbReference>
<dbReference type="PRINTS" id="PR00035">
    <property type="entry name" value="HTHGNTR"/>
</dbReference>
<keyword evidence="7" id="KW-0032">Aminotransferase</keyword>
<dbReference type="CDD" id="cd07377">
    <property type="entry name" value="WHTH_GntR"/>
    <property type="match status" value="1"/>
</dbReference>
<dbReference type="GO" id="GO:0003677">
    <property type="term" value="F:DNA binding"/>
    <property type="evidence" value="ECO:0007669"/>
    <property type="project" value="UniProtKB-KW"/>
</dbReference>
<dbReference type="KEGG" id="ssam:E3D00_05940"/>
<name>A0A4Y6UNP3_9PROT</name>
<dbReference type="InterPro" id="IPR036388">
    <property type="entry name" value="WH-like_DNA-bd_sf"/>
</dbReference>
<dbReference type="Gene3D" id="1.10.10.10">
    <property type="entry name" value="Winged helix-like DNA-binding domain superfamily/Winged helix DNA-binding domain"/>
    <property type="match status" value="1"/>
</dbReference>